<dbReference type="RefSeq" id="WP_179906131.1">
    <property type="nucleotide sequence ID" value="NZ_JACBXS010000019.1"/>
</dbReference>
<keyword evidence="1" id="KW-0479">Metal-binding</keyword>
<evidence type="ECO:0000259" key="7">
    <source>
        <dbReference type="Pfam" id="PF21173"/>
    </source>
</evidence>
<evidence type="ECO:0000256" key="4">
    <source>
        <dbReference type="PROSITE-ProRule" id="PRU00510"/>
    </source>
</evidence>
<dbReference type="Gene3D" id="1.20.120.910">
    <property type="entry name" value="DksA, coiled-coil domain"/>
    <property type="match status" value="1"/>
</dbReference>
<keyword evidence="3" id="KW-0862">Zinc</keyword>
<dbReference type="EMBL" id="JACBXS010000019">
    <property type="protein sequence ID" value="NYS25432.1"/>
    <property type="molecule type" value="Genomic_DNA"/>
</dbReference>
<gene>
    <name evidence="8" type="ORF">HUK65_10545</name>
</gene>
<organism evidence="8 9">
    <name type="scientific">Rhabdonatronobacter sediminivivens</name>
    <dbReference type="NCBI Taxonomy" id="2743469"/>
    <lineage>
        <taxon>Bacteria</taxon>
        <taxon>Pseudomonadati</taxon>
        <taxon>Pseudomonadota</taxon>
        <taxon>Alphaproteobacteria</taxon>
        <taxon>Rhodobacterales</taxon>
        <taxon>Paracoccaceae</taxon>
        <taxon>Rhabdonatronobacter</taxon>
    </lineage>
</organism>
<evidence type="ECO:0000256" key="2">
    <source>
        <dbReference type="ARBA" id="ARBA00022771"/>
    </source>
</evidence>
<evidence type="ECO:0000259" key="6">
    <source>
        <dbReference type="Pfam" id="PF01258"/>
    </source>
</evidence>
<dbReference type="InterPro" id="IPR048487">
    <property type="entry name" value="DksA-like_N"/>
</dbReference>
<dbReference type="Pfam" id="PF01258">
    <property type="entry name" value="zf-dskA_traR"/>
    <property type="match status" value="1"/>
</dbReference>
<dbReference type="AlphaFoldDB" id="A0A7Z0KY64"/>
<dbReference type="PANTHER" id="PTHR33823">
    <property type="entry name" value="RNA POLYMERASE-BINDING TRANSCRIPTION FACTOR DKSA-RELATED"/>
    <property type="match status" value="1"/>
</dbReference>
<comment type="caution">
    <text evidence="8">The sequence shown here is derived from an EMBL/GenBank/DDBJ whole genome shotgun (WGS) entry which is preliminary data.</text>
</comment>
<keyword evidence="5" id="KW-0175">Coiled coil</keyword>
<protein>
    <submittedName>
        <fullName evidence="8">TraR/DksA family transcriptional regulator</fullName>
    </submittedName>
</protein>
<dbReference type="Proteomes" id="UP000529417">
    <property type="component" value="Unassembled WGS sequence"/>
</dbReference>
<feature type="coiled-coil region" evidence="5">
    <location>
        <begin position="1"/>
        <end position="28"/>
    </location>
</feature>
<dbReference type="SUPFAM" id="SSF109635">
    <property type="entry name" value="DnaK suppressor protein DksA, alpha-hairpin domain"/>
    <property type="match status" value="1"/>
</dbReference>
<dbReference type="InterPro" id="IPR037187">
    <property type="entry name" value="DnaK_N"/>
</dbReference>
<accession>A0A7Z0KY64</accession>
<dbReference type="PROSITE" id="PS51128">
    <property type="entry name" value="ZF_DKSA_2"/>
    <property type="match status" value="1"/>
</dbReference>
<feature type="zinc finger region" description="dksA C4-type" evidence="4">
    <location>
        <begin position="79"/>
        <end position="103"/>
    </location>
</feature>
<dbReference type="InterPro" id="IPR000962">
    <property type="entry name" value="Znf_DskA_TraR"/>
</dbReference>
<evidence type="ECO:0000313" key="8">
    <source>
        <dbReference type="EMBL" id="NYS25432.1"/>
    </source>
</evidence>
<evidence type="ECO:0000256" key="5">
    <source>
        <dbReference type="SAM" id="Coils"/>
    </source>
</evidence>
<dbReference type="GO" id="GO:0008270">
    <property type="term" value="F:zinc ion binding"/>
    <property type="evidence" value="ECO:0007669"/>
    <property type="project" value="UniProtKB-KW"/>
</dbReference>
<proteinExistence type="predicted"/>
<evidence type="ECO:0000313" key="9">
    <source>
        <dbReference type="Proteomes" id="UP000529417"/>
    </source>
</evidence>
<dbReference type="PANTHER" id="PTHR33823:SF4">
    <property type="entry name" value="GENERAL STRESS PROTEIN 16O"/>
    <property type="match status" value="1"/>
</dbReference>
<name>A0A7Z0KY64_9RHOB</name>
<keyword evidence="2" id="KW-0863">Zinc-finger</keyword>
<keyword evidence="9" id="KW-1185">Reference proteome</keyword>
<sequence>MTSLDERRKQLQSRRAELVARMQAVEEELESHADPDWEDMAVERETDEVLEGMGLSAQTEVARIDAALKRVEAGEYGICVKCGATISEARLDLVPFTPFCRHCAA</sequence>
<dbReference type="Pfam" id="PF21173">
    <property type="entry name" value="DksA-like_N"/>
    <property type="match status" value="1"/>
</dbReference>
<dbReference type="SUPFAM" id="SSF57716">
    <property type="entry name" value="Glucocorticoid receptor-like (DNA-binding domain)"/>
    <property type="match status" value="1"/>
</dbReference>
<feature type="domain" description="Zinc finger DksA/TraR C4-type" evidence="6">
    <location>
        <begin position="74"/>
        <end position="104"/>
    </location>
</feature>
<evidence type="ECO:0000256" key="1">
    <source>
        <dbReference type="ARBA" id="ARBA00022723"/>
    </source>
</evidence>
<evidence type="ECO:0000256" key="3">
    <source>
        <dbReference type="ARBA" id="ARBA00022833"/>
    </source>
</evidence>
<reference evidence="8 9" key="1">
    <citation type="journal article" date="2000" name="Arch. Microbiol.">
        <title>Rhodobaca bogoriensis gen. nov. and sp. nov., an alkaliphilic purple nonsulfur bacterium from African Rift Valley soda lakes.</title>
        <authorList>
            <person name="Milford A.D."/>
            <person name="Achenbach L.A."/>
            <person name="Jung D.O."/>
            <person name="Madigan M.T."/>
        </authorList>
    </citation>
    <scope>NUCLEOTIDE SEQUENCE [LARGE SCALE GENOMIC DNA]</scope>
    <source>
        <strain evidence="8 9">2376</strain>
    </source>
</reference>
<feature type="domain" description="DnaK suppressor protein-like N-terminal" evidence="7">
    <location>
        <begin position="8"/>
        <end position="71"/>
    </location>
</feature>